<reference evidence="1" key="1">
    <citation type="journal article" date="2014" name="Front. Microbiol.">
        <title>High frequency of phylogenetically diverse reductive dehalogenase-homologous genes in deep subseafloor sedimentary metagenomes.</title>
        <authorList>
            <person name="Kawai M."/>
            <person name="Futagami T."/>
            <person name="Toyoda A."/>
            <person name="Takaki Y."/>
            <person name="Nishi S."/>
            <person name="Hori S."/>
            <person name="Arai W."/>
            <person name="Tsubouchi T."/>
            <person name="Morono Y."/>
            <person name="Uchiyama I."/>
            <person name="Ito T."/>
            <person name="Fujiyama A."/>
            <person name="Inagaki F."/>
            <person name="Takami H."/>
        </authorList>
    </citation>
    <scope>NUCLEOTIDE SEQUENCE</scope>
    <source>
        <strain evidence="1">Expedition CK06-06</strain>
    </source>
</reference>
<feature type="non-terminal residue" evidence="1">
    <location>
        <position position="1"/>
    </location>
</feature>
<proteinExistence type="predicted"/>
<dbReference type="AlphaFoldDB" id="X1HJ96"/>
<organism evidence="1">
    <name type="scientific">marine sediment metagenome</name>
    <dbReference type="NCBI Taxonomy" id="412755"/>
    <lineage>
        <taxon>unclassified sequences</taxon>
        <taxon>metagenomes</taxon>
        <taxon>ecological metagenomes</taxon>
    </lineage>
</organism>
<gene>
    <name evidence="1" type="ORF">S03H2_28491</name>
</gene>
<sequence length="72" mass="8373">VDLAETHQFTRLKVVVNPEVDVKFYVNGVLKVTHTEKLPEEAPYYLNMGIKISSDSARQIRLYRFLLEKAYS</sequence>
<protein>
    <recommendedName>
        <fullName evidence="2">3-keto-disaccharide hydrolase domain-containing protein</fullName>
    </recommendedName>
</protein>
<name>X1HJ96_9ZZZZ</name>
<comment type="caution">
    <text evidence="1">The sequence shown here is derived from an EMBL/GenBank/DDBJ whole genome shotgun (WGS) entry which is preliminary data.</text>
</comment>
<dbReference type="EMBL" id="BARU01017167">
    <property type="protein sequence ID" value="GAH57125.1"/>
    <property type="molecule type" value="Genomic_DNA"/>
</dbReference>
<evidence type="ECO:0000313" key="1">
    <source>
        <dbReference type="EMBL" id="GAH57125.1"/>
    </source>
</evidence>
<accession>X1HJ96</accession>
<evidence type="ECO:0008006" key="2">
    <source>
        <dbReference type="Google" id="ProtNLM"/>
    </source>
</evidence>